<dbReference type="GO" id="GO:0016779">
    <property type="term" value="F:nucleotidyltransferase activity"/>
    <property type="evidence" value="ECO:0007669"/>
    <property type="project" value="UniProtKB-UniRule"/>
</dbReference>
<organism evidence="8 9">
    <name type="scientific">Lentzea albidocapillata</name>
    <dbReference type="NCBI Taxonomy" id="40571"/>
    <lineage>
        <taxon>Bacteria</taxon>
        <taxon>Bacillati</taxon>
        <taxon>Actinomycetota</taxon>
        <taxon>Actinomycetes</taxon>
        <taxon>Pseudonocardiales</taxon>
        <taxon>Pseudonocardiaceae</taxon>
        <taxon>Lentzea</taxon>
    </lineage>
</organism>
<keyword evidence="5 6" id="KW-0238">DNA-binding</keyword>
<evidence type="ECO:0000313" key="8">
    <source>
        <dbReference type="EMBL" id="SMD06569.1"/>
    </source>
</evidence>
<evidence type="ECO:0000256" key="2">
    <source>
        <dbReference type="ARBA" id="ARBA00022676"/>
    </source>
</evidence>
<evidence type="ECO:0000256" key="3">
    <source>
        <dbReference type="ARBA" id="ARBA00022679"/>
    </source>
</evidence>
<dbReference type="InterPro" id="IPR029494">
    <property type="entry name" value="DarT"/>
</dbReference>
<evidence type="ECO:0000256" key="1">
    <source>
        <dbReference type="ARBA" id="ARBA00022649"/>
    </source>
</evidence>
<keyword evidence="1 6" id="KW-1277">Toxin-antitoxin system</keyword>
<evidence type="ECO:0000313" key="9">
    <source>
        <dbReference type="Proteomes" id="UP000192840"/>
    </source>
</evidence>
<sequence>MTCSDLTYFVRPGRYRCIVPPANDRRILHFTDVANVPKIIAAGGIWPDNVMTNQSYAFRDCASADIKEARRTKPVPMPPYGCVGDYVPFYYAPRSPMMSAISKGGVPGYSDSRQLVYFASTVGAVCAAGLGWVCTDGNARTGLTRFFGTLEELESKIDWSIMEERYWANTADDGDRKRRRMAEFLVHGFFPIGLVTGIATHNQGIMDSIEGFLPPHIFTAVKPELYI</sequence>
<protein>
    <recommendedName>
        <fullName evidence="7">DarT domain-containing protein</fullName>
    </recommendedName>
</protein>
<feature type="domain" description="DarT" evidence="7">
    <location>
        <begin position="25"/>
        <end position="227"/>
    </location>
</feature>
<dbReference type="AlphaFoldDB" id="A0A1W2E9W1"/>
<dbReference type="STRING" id="40571.SAMN05660733_03798"/>
<comment type="caution">
    <text evidence="6">Lacks conserved residue(s) required for the propagation of feature annotation.</text>
</comment>
<gene>
    <name evidence="8" type="ORF">SAMN05660733_03798</name>
</gene>
<proteinExistence type="inferred from homology"/>
<evidence type="ECO:0000256" key="6">
    <source>
        <dbReference type="PROSITE-ProRule" id="PRU01362"/>
    </source>
</evidence>
<name>A0A1W2E9W1_9PSEU</name>
<keyword evidence="9" id="KW-1185">Reference proteome</keyword>
<keyword evidence="2 6" id="KW-0328">Glycosyltransferase</keyword>
<feature type="active site" evidence="6">
    <location>
        <position position="183"/>
    </location>
</feature>
<evidence type="ECO:0000256" key="5">
    <source>
        <dbReference type="ARBA" id="ARBA00023125"/>
    </source>
</evidence>
<dbReference type="GO" id="GO:0016757">
    <property type="term" value="F:glycosyltransferase activity"/>
    <property type="evidence" value="ECO:0007669"/>
    <property type="project" value="UniProtKB-UniRule"/>
</dbReference>
<evidence type="ECO:0000259" key="7">
    <source>
        <dbReference type="PROSITE" id="PS52018"/>
    </source>
</evidence>
<dbReference type="EMBL" id="FWYC01000009">
    <property type="protein sequence ID" value="SMD06569.1"/>
    <property type="molecule type" value="Genomic_DNA"/>
</dbReference>
<evidence type="ECO:0000256" key="4">
    <source>
        <dbReference type="ARBA" id="ARBA00022695"/>
    </source>
</evidence>
<dbReference type="Proteomes" id="UP000192840">
    <property type="component" value="Unassembled WGS sequence"/>
</dbReference>
<feature type="binding site" evidence="6">
    <location>
        <begin position="29"/>
        <end position="31"/>
    </location>
    <ligand>
        <name>NAD(+)</name>
        <dbReference type="ChEBI" id="CHEBI:57540"/>
    </ligand>
</feature>
<dbReference type="PROSITE" id="PS52018">
    <property type="entry name" value="DART"/>
    <property type="match status" value="1"/>
</dbReference>
<comment type="similarity">
    <text evidence="6">Belongs to the DarT ADP-ribosyltransferase family.</text>
</comment>
<comment type="catalytic activity">
    <reaction evidence="6">
        <text>a thymidine in DNA + NAD(+) = an N-(ADP-alpha-D-ribosyl)-thymidine in DNA + nicotinamide + H(+)</text>
        <dbReference type="Rhea" id="RHEA:71651"/>
        <dbReference type="Rhea" id="RHEA-COMP:13556"/>
        <dbReference type="Rhea" id="RHEA-COMP:18051"/>
        <dbReference type="ChEBI" id="CHEBI:15378"/>
        <dbReference type="ChEBI" id="CHEBI:17154"/>
        <dbReference type="ChEBI" id="CHEBI:57540"/>
        <dbReference type="ChEBI" id="CHEBI:137386"/>
        <dbReference type="ChEBI" id="CHEBI:191199"/>
    </reaction>
</comment>
<reference evidence="9" key="1">
    <citation type="submission" date="2017-04" db="EMBL/GenBank/DDBJ databases">
        <authorList>
            <person name="Varghese N."/>
            <person name="Submissions S."/>
        </authorList>
    </citation>
    <scope>NUCLEOTIDE SEQUENCE [LARGE SCALE GENOMIC DNA]</scope>
    <source>
        <strain evidence="9">DSM 44073</strain>
    </source>
</reference>
<keyword evidence="4 6" id="KW-0548">Nucleotidyltransferase</keyword>
<feature type="active site" description="Proton acceptor" evidence="6">
    <location>
        <position position="70"/>
    </location>
</feature>
<feature type="binding site" evidence="6">
    <location>
        <position position="70"/>
    </location>
    <ligand>
        <name>NAD(+)</name>
        <dbReference type="ChEBI" id="CHEBI:57540"/>
    </ligand>
</feature>
<dbReference type="Pfam" id="PF14487">
    <property type="entry name" value="DarT"/>
    <property type="match status" value="1"/>
</dbReference>
<dbReference type="GO" id="GO:0003677">
    <property type="term" value="F:DNA binding"/>
    <property type="evidence" value="ECO:0007669"/>
    <property type="project" value="UniProtKB-UniRule"/>
</dbReference>
<keyword evidence="3 6" id="KW-0808">Transferase</keyword>
<accession>A0A1W2E9W1</accession>